<reference evidence="13 14" key="1">
    <citation type="journal article" date="2018" name="BMC Genomics">
        <title>The genome of Naegleria lovaniensis, the basis for a comparative approach to unravel pathogenicity factors of the human pathogenic amoeba N. fowleri.</title>
        <authorList>
            <person name="Liechti N."/>
            <person name="Schurch N."/>
            <person name="Bruggmann R."/>
            <person name="Wittwer M."/>
        </authorList>
    </citation>
    <scope>NUCLEOTIDE SEQUENCE [LARGE SCALE GENOMIC DNA]</scope>
    <source>
        <strain evidence="13 14">ATCC 30569</strain>
    </source>
</reference>
<evidence type="ECO:0000256" key="5">
    <source>
        <dbReference type="ARBA" id="ARBA00022737"/>
    </source>
</evidence>
<keyword evidence="3" id="KW-0813">Transport</keyword>
<dbReference type="RefSeq" id="XP_044548190.1">
    <property type="nucleotide sequence ID" value="XM_044694803.1"/>
</dbReference>
<keyword evidence="9 11" id="KW-0472">Membrane</keyword>
<evidence type="ECO:0000256" key="9">
    <source>
        <dbReference type="ARBA" id="ARBA00023136"/>
    </source>
</evidence>
<feature type="transmembrane region" description="Helical" evidence="11">
    <location>
        <begin position="329"/>
        <end position="351"/>
    </location>
</feature>
<keyword evidence="6" id="KW-0547">Nucleotide-binding</keyword>
<feature type="region of interest" description="Disordered" evidence="10">
    <location>
        <begin position="900"/>
        <end position="949"/>
    </location>
</feature>
<feature type="transmembrane region" description="Helical" evidence="11">
    <location>
        <begin position="299"/>
        <end position="323"/>
    </location>
</feature>
<keyword evidence="5" id="KW-0677">Repeat</keyword>
<dbReference type="InterPro" id="IPR003593">
    <property type="entry name" value="AAA+_ATPase"/>
</dbReference>
<evidence type="ECO:0000313" key="14">
    <source>
        <dbReference type="Proteomes" id="UP000816034"/>
    </source>
</evidence>
<dbReference type="InterPro" id="IPR027417">
    <property type="entry name" value="P-loop_NTPase"/>
</dbReference>
<dbReference type="CDD" id="cd03263">
    <property type="entry name" value="ABC_subfamily_A"/>
    <property type="match status" value="1"/>
</dbReference>
<dbReference type="Gene3D" id="3.40.50.300">
    <property type="entry name" value="P-loop containing nucleotide triphosphate hydrolases"/>
    <property type="match status" value="1"/>
</dbReference>
<dbReference type="GO" id="GO:0140359">
    <property type="term" value="F:ABC-type transporter activity"/>
    <property type="evidence" value="ECO:0007669"/>
    <property type="project" value="InterPro"/>
</dbReference>
<dbReference type="GeneID" id="68097546"/>
<dbReference type="SMART" id="SM00382">
    <property type="entry name" value="AAA"/>
    <property type="match status" value="1"/>
</dbReference>
<dbReference type="InterPro" id="IPR013525">
    <property type="entry name" value="ABC2_TM"/>
</dbReference>
<keyword evidence="14" id="KW-1185">Reference proteome</keyword>
<evidence type="ECO:0000256" key="8">
    <source>
        <dbReference type="ARBA" id="ARBA00022989"/>
    </source>
</evidence>
<evidence type="ECO:0000256" key="3">
    <source>
        <dbReference type="ARBA" id="ARBA00022448"/>
    </source>
</evidence>
<feature type="transmembrane region" description="Helical" evidence="11">
    <location>
        <begin position="363"/>
        <end position="384"/>
    </location>
</feature>
<dbReference type="SUPFAM" id="SSF52540">
    <property type="entry name" value="P-loop containing nucleoside triphosphate hydrolases"/>
    <property type="match status" value="1"/>
</dbReference>
<dbReference type="InterPro" id="IPR017871">
    <property type="entry name" value="ABC_transporter-like_CS"/>
</dbReference>
<dbReference type="PROSITE" id="PS50893">
    <property type="entry name" value="ABC_TRANSPORTER_2"/>
    <property type="match status" value="1"/>
</dbReference>
<feature type="transmembrane region" description="Helical" evidence="11">
    <location>
        <begin position="468"/>
        <end position="489"/>
    </location>
</feature>
<dbReference type="PANTHER" id="PTHR19229:SF36">
    <property type="entry name" value="ATP-BINDING CASSETTE SUB-FAMILY A MEMBER 2"/>
    <property type="match status" value="1"/>
</dbReference>
<sequence length="1023" mass="117561">MSSFHSPSHPPSNDLGCPPPHRRQQHQQHQQHHYLHSLIHQTLILTYKNLKYKTSKPFQTLLSLTFPIQLIFVLWMMVNYIFVHQQYQHNHDTSTHHVTSFNNQSFMVYMSLQHSDLFEKSTIQEIYKTLQHSRSFSNIQYNKENNPIHYLQNSQKYLVDLHFKSSQDLIFINKTSSSFRNQWIDYSSQLYIQHYVNIAISNAMNKKVKMNESSIQIYARQFSSESPTSGSSSHGSSQGSSSNTSGTMLTLILSLLYPIYFSFSILNFFNPNLISIVTEKQSKLKSYMILMGCHHSSYILSYFISCSLEIIILMVMTFISLFISNLLKHVNLFLFCGILMVYLMSGIPLMIMTSTFFNDPKKALFLSQLLFMALEIIWIVYRFVLPNAMIIPMMMNSGSTDDQSSQYLFILSTCIQYVLYVLSPIAFCDMIHVIVSKYENQHVYFSWSSLFENALSTRFNSYMSVPPLFVMILVLIGDSILYLLIAIVLDKKRGESQSQSLLKFWKRIIHGWLKRLSQHWTGRFNHNSRNSITHSHSNEFPPPTSQEVHPTWLHHDFTTPSQIRIEHVSKTFNTNDPSTNQRSFTHSFISCFTPKTRQVVVLSDLTLNIKEGEITVFIGKNGVGKSTLVSLLSGQLKPESGNIYFDDLNVNDHIDEIRSRMGVCPQEDLIFPKLSVVDHLRIFAMIKSRRNQFSIFEEDPLDHPITPTPPQDHMNATRMNSWIPDTLKSLNSQIDHLLEMLEFSEFKYKDASTLSGGQKRKLSFAISIIGNPDILILDEVSTGVDIHNRQIIWNVLQQFRKQSRKIIILTTHQMEEADVLADEIHIMKNGNIEVSGTSLYLKNHYGIGYCIEMTLRETCCDHGTIEKIRTFFEEHFSNQFFQWISKDSYSLNHHPNVTTIGSSSTSGGIGSSRGGSRSSRSHDRGSSSSHSGRSVVTTDHQASSSMTSPYFTSTEHSFQMTEMNRENDLSQCKCILSNDLISQFPSFLKELSMKKEELGIASFMITQSTLEQVFLKLNPEETN</sequence>
<proteinExistence type="inferred from homology"/>
<evidence type="ECO:0000256" key="11">
    <source>
        <dbReference type="SAM" id="Phobius"/>
    </source>
</evidence>
<evidence type="ECO:0000256" key="2">
    <source>
        <dbReference type="ARBA" id="ARBA00008869"/>
    </source>
</evidence>
<dbReference type="EMBL" id="PYSW02000023">
    <property type="protein sequence ID" value="KAG2382511.1"/>
    <property type="molecule type" value="Genomic_DNA"/>
</dbReference>
<feature type="transmembrane region" description="Helical" evidence="11">
    <location>
        <begin position="404"/>
        <end position="427"/>
    </location>
</feature>
<comment type="subcellular location">
    <subcellularLocation>
        <location evidence="1">Membrane</location>
        <topology evidence="1">Multi-pass membrane protein</topology>
    </subcellularLocation>
</comment>
<evidence type="ECO:0000256" key="10">
    <source>
        <dbReference type="SAM" id="MobiDB-lite"/>
    </source>
</evidence>
<dbReference type="Pfam" id="PF00005">
    <property type="entry name" value="ABC_tran"/>
    <property type="match status" value="1"/>
</dbReference>
<comment type="similarity">
    <text evidence="2">Belongs to the ABC transporter superfamily. ABCA family.</text>
</comment>
<keyword evidence="4 11" id="KW-0812">Transmembrane</keyword>
<dbReference type="InterPro" id="IPR026082">
    <property type="entry name" value="ABCA"/>
</dbReference>
<dbReference type="PROSITE" id="PS00211">
    <property type="entry name" value="ABC_TRANSPORTER_1"/>
    <property type="match status" value="1"/>
</dbReference>
<evidence type="ECO:0000259" key="12">
    <source>
        <dbReference type="PROSITE" id="PS50893"/>
    </source>
</evidence>
<dbReference type="GO" id="GO:0016020">
    <property type="term" value="C:membrane"/>
    <property type="evidence" value="ECO:0007669"/>
    <property type="project" value="UniProtKB-SubCell"/>
</dbReference>
<evidence type="ECO:0000313" key="13">
    <source>
        <dbReference type="EMBL" id="KAG2382511.1"/>
    </source>
</evidence>
<feature type="transmembrane region" description="Helical" evidence="11">
    <location>
        <begin position="61"/>
        <end position="82"/>
    </location>
</feature>
<dbReference type="GO" id="GO:0016887">
    <property type="term" value="F:ATP hydrolysis activity"/>
    <property type="evidence" value="ECO:0007669"/>
    <property type="project" value="InterPro"/>
</dbReference>
<feature type="region of interest" description="Disordered" evidence="10">
    <location>
        <begin position="1"/>
        <end position="31"/>
    </location>
</feature>
<feature type="compositionally biased region" description="Basic residues" evidence="10">
    <location>
        <begin position="20"/>
        <end position="31"/>
    </location>
</feature>
<evidence type="ECO:0000256" key="6">
    <source>
        <dbReference type="ARBA" id="ARBA00022741"/>
    </source>
</evidence>
<feature type="compositionally biased region" description="Polar residues" evidence="10">
    <location>
        <begin position="935"/>
        <end position="949"/>
    </location>
</feature>
<evidence type="ECO:0000256" key="4">
    <source>
        <dbReference type="ARBA" id="ARBA00022692"/>
    </source>
</evidence>
<dbReference type="InterPro" id="IPR003439">
    <property type="entry name" value="ABC_transporter-like_ATP-bd"/>
</dbReference>
<keyword evidence="8 11" id="KW-1133">Transmembrane helix</keyword>
<feature type="domain" description="ABC transporter" evidence="12">
    <location>
        <begin position="563"/>
        <end position="854"/>
    </location>
</feature>
<dbReference type="GO" id="GO:0005524">
    <property type="term" value="F:ATP binding"/>
    <property type="evidence" value="ECO:0007669"/>
    <property type="project" value="UniProtKB-KW"/>
</dbReference>
<protein>
    <recommendedName>
        <fullName evidence="12">ABC transporter domain-containing protein</fullName>
    </recommendedName>
</protein>
<evidence type="ECO:0000256" key="1">
    <source>
        <dbReference type="ARBA" id="ARBA00004141"/>
    </source>
</evidence>
<evidence type="ECO:0000256" key="7">
    <source>
        <dbReference type="ARBA" id="ARBA00022840"/>
    </source>
</evidence>
<dbReference type="Pfam" id="PF12698">
    <property type="entry name" value="ABC2_membrane_3"/>
    <property type="match status" value="1"/>
</dbReference>
<keyword evidence="7" id="KW-0067">ATP-binding</keyword>
<accession>A0AA88GNS3</accession>
<dbReference type="Proteomes" id="UP000816034">
    <property type="component" value="Unassembled WGS sequence"/>
</dbReference>
<gene>
    <name evidence="13" type="ORF">C9374_005091</name>
</gene>
<dbReference type="PANTHER" id="PTHR19229">
    <property type="entry name" value="ATP-BINDING CASSETTE TRANSPORTER SUBFAMILY A ABCA"/>
    <property type="match status" value="1"/>
</dbReference>
<comment type="caution">
    <text evidence="13">The sequence shown here is derived from an EMBL/GenBank/DDBJ whole genome shotgun (WGS) entry which is preliminary data.</text>
</comment>
<name>A0AA88GNS3_NAELO</name>
<dbReference type="AlphaFoldDB" id="A0AA88GNS3"/>
<organism evidence="13 14">
    <name type="scientific">Naegleria lovaniensis</name>
    <name type="common">Amoeba</name>
    <dbReference type="NCBI Taxonomy" id="51637"/>
    <lineage>
        <taxon>Eukaryota</taxon>
        <taxon>Discoba</taxon>
        <taxon>Heterolobosea</taxon>
        <taxon>Tetramitia</taxon>
        <taxon>Eutetramitia</taxon>
        <taxon>Vahlkampfiidae</taxon>
        <taxon>Naegleria</taxon>
    </lineage>
</organism>